<keyword evidence="6" id="KW-0325">Glycoprotein</keyword>
<keyword evidence="3" id="KW-0378">Hydrolase</keyword>
<keyword evidence="7" id="KW-0812">Transmembrane</keyword>
<evidence type="ECO:0000256" key="3">
    <source>
        <dbReference type="ARBA" id="ARBA00022801"/>
    </source>
</evidence>
<protein>
    <submittedName>
        <fullName evidence="10">CSON006242 protein</fullName>
    </submittedName>
</protein>
<evidence type="ECO:0000256" key="6">
    <source>
        <dbReference type="ARBA" id="ARBA00023180"/>
    </source>
</evidence>
<dbReference type="GO" id="GO:0016787">
    <property type="term" value="F:hydrolase activity"/>
    <property type="evidence" value="ECO:0007669"/>
    <property type="project" value="UniProtKB-KW"/>
</dbReference>
<dbReference type="Pfam" id="PF04083">
    <property type="entry name" value="Abhydro_lipase"/>
    <property type="match status" value="4"/>
</dbReference>
<dbReference type="InterPro" id="IPR036390">
    <property type="entry name" value="WH_DNA-bd_sf"/>
</dbReference>
<dbReference type="SUPFAM" id="SSF53474">
    <property type="entry name" value="alpha/beta-Hydrolases"/>
    <property type="match status" value="4"/>
</dbReference>
<dbReference type="PANTHER" id="PTHR11005">
    <property type="entry name" value="LYSOSOMAL ACID LIPASE-RELATED"/>
    <property type="match status" value="1"/>
</dbReference>
<dbReference type="InterPro" id="IPR000717">
    <property type="entry name" value="PCI_dom"/>
</dbReference>
<keyword evidence="7" id="KW-0472">Membrane</keyword>
<dbReference type="Pfam" id="PF22037">
    <property type="entry name" value="PSD13_N"/>
    <property type="match status" value="1"/>
</dbReference>
<dbReference type="VEuPathDB" id="VectorBase:CSON006242"/>
<evidence type="ECO:0000256" key="4">
    <source>
        <dbReference type="ARBA" id="ARBA00022963"/>
    </source>
</evidence>
<feature type="domain" description="PCI" evidence="9">
    <location>
        <begin position="1874"/>
        <end position="2043"/>
    </location>
</feature>
<dbReference type="SMART" id="SM00088">
    <property type="entry name" value="PINT"/>
    <property type="match status" value="1"/>
</dbReference>
<dbReference type="InterPro" id="IPR006693">
    <property type="entry name" value="AB_hydrolase_lipase"/>
</dbReference>
<proteinExistence type="inferred from homology"/>
<dbReference type="FunFam" id="3.40.50.1820:FF:000021">
    <property type="entry name" value="Lipase"/>
    <property type="match status" value="4"/>
</dbReference>
<comment type="similarity">
    <text evidence="1">Belongs to the AB hydrolase superfamily. Lipase family.</text>
</comment>
<feature type="transmembrane region" description="Helical" evidence="7">
    <location>
        <begin position="1240"/>
        <end position="1260"/>
    </location>
</feature>
<evidence type="ECO:0000256" key="1">
    <source>
        <dbReference type="ARBA" id="ARBA00010701"/>
    </source>
</evidence>
<feature type="signal peptide" evidence="8">
    <location>
        <begin position="1"/>
        <end position="21"/>
    </location>
</feature>
<dbReference type="InterPro" id="IPR054179">
    <property type="entry name" value="PSD13_N"/>
</dbReference>
<evidence type="ECO:0000256" key="8">
    <source>
        <dbReference type="SAM" id="SignalP"/>
    </source>
</evidence>
<keyword evidence="4" id="KW-0442">Lipid degradation</keyword>
<evidence type="ECO:0000256" key="7">
    <source>
        <dbReference type="SAM" id="Phobius"/>
    </source>
</evidence>
<name>A0A336LYU0_CULSO</name>
<keyword evidence="7" id="KW-1133">Transmembrane helix</keyword>
<evidence type="ECO:0000256" key="2">
    <source>
        <dbReference type="ARBA" id="ARBA00022729"/>
    </source>
</evidence>
<keyword evidence="5" id="KW-0443">Lipid metabolism</keyword>
<dbReference type="GO" id="GO:0016042">
    <property type="term" value="P:lipid catabolic process"/>
    <property type="evidence" value="ECO:0007669"/>
    <property type="project" value="UniProtKB-KW"/>
</dbReference>
<dbReference type="PROSITE" id="PS50250">
    <property type="entry name" value="PCI"/>
    <property type="match status" value="1"/>
</dbReference>
<dbReference type="EMBL" id="UFQT01000235">
    <property type="protein sequence ID" value="SSX22181.1"/>
    <property type="molecule type" value="Genomic_DNA"/>
</dbReference>
<dbReference type="OMA" id="AMFDHVT"/>
<dbReference type="InterPro" id="IPR029058">
    <property type="entry name" value="AB_hydrolase_fold"/>
</dbReference>
<keyword evidence="2 8" id="KW-0732">Signal</keyword>
<evidence type="ECO:0000259" key="9">
    <source>
        <dbReference type="PROSITE" id="PS50250"/>
    </source>
</evidence>
<dbReference type="Pfam" id="PF01399">
    <property type="entry name" value="PCI"/>
    <property type="match status" value="1"/>
</dbReference>
<gene>
    <name evidence="10" type="primary">CSON006242</name>
</gene>
<dbReference type="Gene3D" id="3.40.50.1820">
    <property type="entry name" value="alpha/beta hydrolase"/>
    <property type="match status" value="4"/>
</dbReference>
<accession>A0A336LYU0</accession>
<evidence type="ECO:0000313" key="10">
    <source>
        <dbReference type="EMBL" id="SSX22181.1"/>
    </source>
</evidence>
<feature type="chain" id="PRO_5016361656" evidence="8">
    <location>
        <begin position="22"/>
        <end position="2082"/>
    </location>
</feature>
<reference evidence="10" key="1">
    <citation type="submission" date="2018-07" db="EMBL/GenBank/DDBJ databases">
        <authorList>
            <person name="Quirk P.G."/>
            <person name="Krulwich T.A."/>
        </authorList>
    </citation>
    <scope>NUCLEOTIDE SEQUENCE</scope>
</reference>
<sequence length="2082" mass="236230">MAKSGFYLILLLICFAQNVFSGRDFRGPLGGIENVWDLVAGDEEAFERGLINEQDALSRNPGIINFTASVITRDGYMFEEHEVTTPDGYLLTVYRITGKVGSEVVPGKKVVFIQHGLLESSADWVVPGPGKSIAYILSDEGYDVWLGNARGNTHSRKHLYLNPNKRSFWDFSWHEIGQIDLPSMIDYALQVSGQSKLHYIGHSQGTTSFFVMGALRKDMMPKIISMHAFAPVAFMKNAKSPFLRAIAPFVFSIDWISSMLGIHEFFPSNKMMKKGGYWLCRDESLFQELCANALFLIGGYNSAQLNRTMLPEILQYLPAGSSRHQLVHYGQEINSGKFRMFDFGTFGNMAKYGSMWPPSYDLSKVTAPVALHYGDNDWLAAVKDVDKLASYLPNLIGKFRVGDARCNHFDFIWGIDAPTLIYNRVISLMKLPFGGIENVWDLVAGDEEAFERELINEQDALSRNPGIMNFTASVITRDGYMYEEHEVTTPDGYLLTVYRITGKVGSEVVPGKKVAFVQHGLLSSSADWVISGPGKALAYILSDAGYDVWLGNARGNTHSRKHLYLNPNKRSFWDFSWHEIGQIDLPAMIDYALQVSGQERCHYIGHSQGTTSFFVMGALRKDMMPKIISMHALAPVGFMKNVKSPFLRATAPFVFSIDWISSMLGVHEFFPSNKMMKKGGYWLCRDESIFQELCSNALFLIGGYNSAQLNRTMLPQIMQHTPAGSSRHQLVHYGQEINSGKFRMFDFGTFGNLAKYGSMWPPSYDLSRVTAPVALHYGDNDWLAAVKDVDKLASYLPKLIGKFRVGDARCNHFDFLWGIDAPTLIYDRVLILEMGTTIIFLFLVFFYVQNANCYYNRLFSRNSKKQLNINNFTASVITRDGYKFEEHTVKTEDGYILTVYRLTGKTACKSRPRKHVVFLQHGLLSSSADWVISGPGKALAYILFDKGYDVWLGNARGNTHSRKHLHLNPNMKGFWEFSWHEIGEFDLPAMINHALEVSQASKLHFVGHGQGTTSFFVMGDTRQHMMSKIMSMHALAPIAFMGNSKSPVLRAISPFVFILNKISKLLGPHEFLPSETFLKLAGYWICLNSSPFQDLCANVLFLIGGYDSAQLNRIMLSEIVLFLPAGSSTRQILHYVQGVKSRQFRLYDFGFFENWNRYGKHFPPSYDLSKVSAPVALYYGENDWLAADVQTLASHLPKVVTNFRVPFEKWNHFDFMWGIDARSLVYKKLFCVMKQFELKFIMNHIITCFIVLSLSLLTSADSMLDTILSNLIETEQNSNILLHPINWLESHLNAAPYNPDEDLTTAELAVRHGYTSVETHTVKTEDGYLLTMHRIPCGKIGCKAQGGVGKGQPVFLQHGLLSSSADWLLSGPSKGLGFILADAGYDVWFGNARGNTYSRKHVTMKNDDAAFWDFSWDEMAKYDLPAEIEYVYELRAIEQGLNVTETNMLYIGHSMGTTMMFALLSSKPEFNDKIKAMFALAPVAYMKNVKSPLRLLAPLTKDIEMLFKFLGANEFLPQNWILRFLAKYGCELTQAEKEICENTVFIICGFDKEQYNASLFPVILGHTPAGTSSKTVLHFAQEIHENGNFQYYDYGENKNMQKYGQSKPPQYNLENIRVPIAFFWAQNDWLAGPKDVADLYKKLNKTSIGSFKIPMEQFNHVDFLWGIDAPLLVYRPLMNLMHLNSKPNVALFYFDTFFCTEMSSPNSATTYLAEQKKTTNKELATEWVLLEELYNEKLWNELTIKLQTFVKHPSLRNEKVLLELYNQFITSFETKINPFGLVEICAVIVETITDKNEAVAFLEKLKEKIKVCDEALWLCKVLQGQIYLEFLNDLEATKKIIEDLKDVLEEAGNVTPVHGKYYMLAAQYYRVVGQHADYYRCGLQFLGCSIDEFPKDQWPQQAFFLGLAALLGEGVYNIGELLAHPVLQSLVGTENEWLVELLKAFNSGNINKFEQMKPTWYQIADLATHEVKLRQKISLLCLMEMTFKRPANQKTLTFEEIAQETKLPMKEVELLIMKALAQGLVRGAIDQVAGVVNMTWVQPRVLDRKQIAGMAKTLDDWMDSITEMEKLIENRAKEILTN</sequence>
<dbReference type="SUPFAM" id="SSF46785">
    <property type="entry name" value="Winged helix' DNA-binding domain"/>
    <property type="match status" value="1"/>
</dbReference>
<organism evidence="10">
    <name type="scientific">Culicoides sonorensis</name>
    <name type="common">Biting midge</name>
    <dbReference type="NCBI Taxonomy" id="179676"/>
    <lineage>
        <taxon>Eukaryota</taxon>
        <taxon>Metazoa</taxon>
        <taxon>Ecdysozoa</taxon>
        <taxon>Arthropoda</taxon>
        <taxon>Hexapoda</taxon>
        <taxon>Insecta</taxon>
        <taxon>Pterygota</taxon>
        <taxon>Neoptera</taxon>
        <taxon>Endopterygota</taxon>
        <taxon>Diptera</taxon>
        <taxon>Nematocera</taxon>
        <taxon>Chironomoidea</taxon>
        <taxon>Ceratopogonidae</taxon>
        <taxon>Ceratopogoninae</taxon>
        <taxon>Culicoides</taxon>
        <taxon>Monoculicoides</taxon>
    </lineage>
</organism>
<feature type="transmembrane region" description="Helical" evidence="7">
    <location>
        <begin position="829"/>
        <end position="848"/>
    </location>
</feature>
<evidence type="ECO:0000256" key="5">
    <source>
        <dbReference type="ARBA" id="ARBA00023098"/>
    </source>
</evidence>